<evidence type="ECO:0000256" key="2">
    <source>
        <dbReference type="SAM" id="Phobius"/>
    </source>
</evidence>
<feature type="compositionally biased region" description="Pro residues" evidence="1">
    <location>
        <begin position="104"/>
        <end position="113"/>
    </location>
</feature>
<keyword evidence="2" id="KW-0812">Transmembrane</keyword>
<proteinExistence type="predicted"/>
<accession>A0A7N2L502</accession>
<evidence type="ECO:0000313" key="3">
    <source>
        <dbReference type="EnsemblPlants" id="QL03p015395:mrna"/>
    </source>
</evidence>
<keyword evidence="4" id="KW-1185">Reference proteome</keyword>
<keyword evidence="2" id="KW-0472">Membrane</keyword>
<dbReference type="EMBL" id="LRBV02000003">
    <property type="status" value="NOT_ANNOTATED_CDS"/>
    <property type="molecule type" value="Genomic_DNA"/>
</dbReference>
<dbReference type="Proteomes" id="UP000594261">
    <property type="component" value="Chromosome 3"/>
</dbReference>
<name>A0A7N2L502_QUELO</name>
<protein>
    <submittedName>
        <fullName evidence="3">Uncharacterized protein</fullName>
    </submittedName>
</protein>
<reference evidence="3 4" key="1">
    <citation type="journal article" date="2016" name="G3 (Bethesda)">
        <title>First Draft Assembly and Annotation of the Genome of a California Endemic Oak Quercus lobata Nee (Fagaceae).</title>
        <authorList>
            <person name="Sork V.L."/>
            <person name="Fitz-Gibbon S.T."/>
            <person name="Puiu D."/>
            <person name="Crepeau M."/>
            <person name="Gugger P.F."/>
            <person name="Sherman R."/>
            <person name="Stevens K."/>
            <person name="Langley C.H."/>
            <person name="Pellegrini M."/>
            <person name="Salzberg S.L."/>
        </authorList>
    </citation>
    <scope>NUCLEOTIDE SEQUENCE [LARGE SCALE GENOMIC DNA]</scope>
    <source>
        <strain evidence="3 4">cv. SW786</strain>
    </source>
</reference>
<keyword evidence="2" id="KW-1133">Transmembrane helix</keyword>
<evidence type="ECO:0000313" key="4">
    <source>
        <dbReference type="Proteomes" id="UP000594261"/>
    </source>
</evidence>
<dbReference type="PANTHER" id="PTHR34188">
    <property type="entry name" value="OS01G0299500 PROTEIN"/>
    <property type="match status" value="1"/>
</dbReference>
<feature type="region of interest" description="Disordered" evidence="1">
    <location>
        <begin position="1"/>
        <end position="51"/>
    </location>
</feature>
<dbReference type="AlphaFoldDB" id="A0A7N2L502"/>
<evidence type="ECO:0000256" key="1">
    <source>
        <dbReference type="SAM" id="MobiDB-lite"/>
    </source>
</evidence>
<dbReference type="InParanoid" id="A0A7N2L502"/>
<dbReference type="PANTHER" id="PTHR34188:SF21">
    <property type="entry name" value="BZIP DOMAIN-CONTAINING PROTEIN"/>
    <property type="match status" value="1"/>
</dbReference>
<feature type="region of interest" description="Disordered" evidence="1">
    <location>
        <begin position="91"/>
        <end position="116"/>
    </location>
</feature>
<dbReference type="Gramene" id="QL03p015395:mrna">
    <property type="protein sequence ID" value="QL03p015395:mrna"/>
    <property type="gene ID" value="QL03p015395"/>
</dbReference>
<reference evidence="3" key="2">
    <citation type="submission" date="2021-01" db="UniProtKB">
        <authorList>
            <consortium name="EnsemblPlants"/>
        </authorList>
    </citation>
    <scope>IDENTIFICATION</scope>
</reference>
<dbReference type="OMA" id="FAEDNCK"/>
<feature type="compositionally biased region" description="Acidic residues" evidence="1">
    <location>
        <begin position="7"/>
        <end position="24"/>
    </location>
</feature>
<feature type="transmembrane region" description="Helical" evidence="2">
    <location>
        <begin position="159"/>
        <end position="186"/>
    </location>
</feature>
<organism evidence="3 4">
    <name type="scientific">Quercus lobata</name>
    <name type="common">Valley oak</name>
    <dbReference type="NCBI Taxonomy" id="97700"/>
    <lineage>
        <taxon>Eukaryota</taxon>
        <taxon>Viridiplantae</taxon>
        <taxon>Streptophyta</taxon>
        <taxon>Embryophyta</taxon>
        <taxon>Tracheophyta</taxon>
        <taxon>Spermatophyta</taxon>
        <taxon>Magnoliopsida</taxon>
        <taxon>eudicotyledons</taxon>
        <taxon>Gunneridae</taxon>
        <taxon>Pentapetalae</taxon>
        <taxon>rosids</taxon>
        <taxon>fabids</taxon>
        <taxon>Fagales</taxon>
        <taxon>Fagaceae</taxon>
        <taxon>Quercus</taxon>
    </lineage>
</organism>
<sequence length="218" mass="24664">MDRSDSEENDSIVDLESGETTSEEEGVKNLNVSSMRAKKGRLRNGHTGFDKPIWDTNGFGSSKNLLLSGENLEILVGEVEGRAVNMAEMKMEKEKRKKMNSNKPPKPPRPPNGPLLDAADMKLVKEISELARMRRARIEQRREMKKMRTDKASSSNTNLIALVITFLFCLVIIFQVDISFCCLYSYHCTQRYLGLSRVMPLEVSFFKLHQADSCISPS</sequence>
<dbReference type="EnsemblPlants" id="QL03p015395:mrna">
    <property type="protein sequence ID" value="QL03p015395:mrna"/>
    <property type="gene ID" value="QL03p015395"/>
</dbReference>